<feature type="domain" description="Mycothiol-dependent maleylpyruvate isomerase metal-binding" evidence="1">
    <location>
        <begin position="16"/>
        <end position="157"/>
    </location>
</feature>
<organism evidence="2 3">
    <name type="scientific">Amycolatopsis saalfeldensis</name>
    <dbReference type="NCBI Taxonomy" id="394193"/>
    <lineage>
        <taxon>Bacteria</taxon>
        <taxon>Bacillati</taxon>
        <taxon>Actinomycetota</taxon>
        <taxon>Actinomycetes</taxon>
        <taxon>Pseudonocardiales</taxon>
        <taxon>Pseudonocardiaceae</taxon>
        <taxon>Amycolatopsis</taxon>
    </lineage>
</organism>
<name>A0A1H8WF49_9PSEU</name>
<dbReference type="NCBIfam" id="TIGR03083">
    <property type="entry name" value="maleylpyruvate isomerase family mycothiol-dependent enzyme"/>
    <property type="match status" value="1"/>
</dbReference>
<dbReference type="AlphaFoldDB" id="A0A1H8WF49"/>
<dbReference type="Pfam" id="PF11716">
    <property type="entry name" value="MDMPI_N"/>
    <property type="match status" value="1"/>
</dbReference>
<dbReference type="Gene3D" id="1.20.120.450">
    <property type="entry name" value="dinb family like domain"/>
    <property type="match status" value="1"/>
</dbReference>
<accession>A0A1H8WF49</accession>
<protein>
    <submittedName>
        <fullName evidence="2">TIGR03083 family protein</fullName>
    </submittedName>
</protein>
<gene>
    <name evidence="2" type="ORF">SAMN04489732_105139</name>
</gene>
<evidence type="ECO:0000313" key="2">
    <source>
        <dbReference type="EMBL" id="SEP26305.1"/>
    </source>
</evidence>
<proteinExistence type="predicted"/>
<dbReference type="SUPFAM" id="SSF109854">
    <property type="entry name" value="DinB/YfiT-like putative metalloenzymes"/>
    <property type="match status" value="1"/>
</dbReference>
<reference evidence="2 3" key="1">
    <citation type="submission" date="2016-10" db="EMBL/GenBank/DDBJ databases">
        <authorList>
            <person name="de Groot N.N."/>
        </authorList>
    </citation>
    <scope>NUCLEOTIDE SEQUENCE [LARGE SCALE GENOMIC DNA]</scope>
    <source>
        <strain evidence="2 3">DSM 44993</strain>
    </source>
</reference>
<dbReference type="InterPro" id="IPR034660">
    <property type="entry name" value="DinB/YfiT-like"/>
</dbReference>
<evidence type="ECO:0000259" key="1">
    <source>
        <dbReference type="Pfam" id="PF11716"/>
    </source>
</evidence>
<sequence length="279" mass="30440">MTATHWGPPIDVLPLLAREEQALVGLLTGLDAEQWAAPTACAGWTVHDLVAHILGDKLGRLSRDRDGYHVDEPRPGEAFPAFINRINAEWVLALRRLSPEVLFAMLVDSTSQLTDLWKRLDLDELGGPVSWAGPEPAPIWLDVAREYTEYWVHQQQIREAVGAAPLDEPEFRAPVLDTFMRALPFTLRSVTARAGRQVGYTVTGPSGGRWTAHSTGTGWTLDRGAPTSRSPLAAVATDPDTFWRLCTRAVKPADVASDIEVSGDESVCATVLGMVSIIV</sequence>
<dbReference type="GO" id="GO:0046872">
    <property type="term" value="F:metal ion binding"/>
    <property type="evidence" value="ECO:0007669"/>
    <property type="project" value="InterPro"/>
</dbReference>
<dbReference type="STRING" id="394193.SAMN04489732_105139"/>
<evidence type="ECO:0000313" key="3">
    <source>
        <dbReference type="Proteomes" id="UP000198582"/>
    </source>
</evidence>
<dbReference type="InterPro" id="IPR017517">
    <property type="entry name" value="Maleyloyr_isom"/>
</dbReference>
<keyword evidence="3" id="KW-1185">Reference proteome</keyword>
<dbReference type="InterPro" id="IPR024344">
    <property type="entry name" value="MDMPI_metal-binding"/>
</dbReference>
<dbReference type="Proteomes" id="UP000198582">
    <property type="component" value="Unassembled WGS sequence"/>
</dbReference>
<dbReference type="EMBL" id="FOEF01000005">
    <property type="protein sequence ID" value="SEP26305.1"/>
    <property type="molecule type" value="Genomic_DNA"/>
</dbReference>